<dbReference type="Proteomes" id="UP001472866">
    <property type="component" value="Chromosome 03"/>
</dbReference>
<accession>A0AAX4P2U0</accession>
<feature type="domain" description="Cation/H+ exchanger transmembrane" evidence="7">
    <location>
        <begin position="148"/>
        <end position="532"/>
    </location>
</feature>
<dbReference type="EMBL" id="CP151503">
    <property type="protein sequence ID" value="WZN60375.1"/>
    <property type="molecule type" value="Genomic_DNA"/>
</dbReference>
<feature type="compositionally biased region" description="Basic and acidic residues" evidence="5">
    <location>
        <begin position="62"/>
        <end position="72"/>
    </location>
</feature>
<evidence type="ECO:0000256" key="4">
    <source>
        <dbReference type="ARBA" id="ARBA00023136"/>
    </source>
</evidence>
<feature type="transmembrane region" description="Helical" evidence="6">
    <location>
        <begin position="448"/>
        <end position="467"/>
    </location>
</feature>
<feature type="compositionally biased region" description="Low complexity" evidence="5">
    <location>
        <begin position="18"/>
        <end position="28"/>
    </location>
</feature>
<feature type="transmembrane region" description="Helical" evidence="6">
    <location>
        <begin position="249"/>
        <end position="270"/>
    </location>
</feature>
<dbReference type="GO" id="GO:1902600">
    <property type="term" value="P:proton transmembrane transport"/>
    <property type="evidence" value="ECO:0007669"/>
    <property type="project" value="InterPro"/>
</dbReference>
<gene>
    <name evidence="8" type="ORF">HKI87_03g19040</name>
</gene>
<name>A0AAX4P2U0_9CHLO</name>
<dbReference type="InterPro" id="IPR006153">
    <property type="entry name" value="Cation/H_exchanger_TM"/>
</dbReference>
<keyword evidence="3 6" id="KW-1133">Transmembrane helix</keyword>
<proteinExistence type="predicted"/>
<dbReference type="PANTHER" id="PTHR31102:SF1">
    <property type="entry name" value="CATION_H+ EXCHANGER DOMAIN-CONTAINING PROTEIN"/>
    <property type="match status" value="1"/>
</dbReference>
<evidence type="ECO:0000256" key="1">
    <source>
        <dbReference type="ARBA" id="ARBA00004141"/>
    </source>
</evidence>
<evidence type="ECO:0000259" key="7">
    <source>
        <dbReference type="Pfam" id="PF00999"/>
    </source>
</evidence>
<feature type="transmembrane region" description="Helical" evidence="6">
    <location>
        <begin position="110"/>
        <end position="128"/>
    </location>
</feature>
<dbReference type="InterPro" id="IPR051843">
    <property type="entry name" value="CPA1_transporter"/>
</dbReference>
<keyword evidence="9" id="KW-1185">Reference proteome</keyword>
<evidence type="ECO:0000313" key="9">
    <source>
        <dbReference type="Proteomes" id="UP001472866"/>
    </source>
</evidence>
<keyword evidence="4 6" id="KW-0472">Membrane</keyword>
<dbReference type="InterPro" id="IPR038770">
    <property type="entry name" value="Na+/solute_symporter_sf"/>
</dbReference>
<feature type="transmembrane region" description="Helical" evidence="6">
    <location>
        <begin position="282"/>
        <end position="310"/>
    </location>
</feature>
<dbReference type="Gene3D" id="1.20.1530.20">
    <property type="match status" value="1"/>
</dbReference>
<evidence type="ECO:0000256" key="2">
    <source>
        <dbReference type="ARBA" id="ARBA00022692"/>
    </source>
</evidence>
<comment type="subcellular location">
    <subcellularLocation>
        <location evidence="1">Membrane</location>
        <topology evidence="1">Multi-pass membrane protein</topology>
    </subcellularLocation>
</comment>
<sequence length="592" mass="63037">MGAEAALGGATGTRGRRSNSSGGSTSSTCNPLQSVEEDLKKDNNNNNNVNGGGGMNDNPLSDDFRQHDDGEPRFTSFSALDRPSLTYPLTRASIGSQNDFTQPIEHHHEILSLFVICGLGYAALYVMFGDTFLPFELGWSVLLLLAGSHLASQLCTRVGLPPLIGMLLSGIVLRNLPGDIIGGMTKKWSSGIRASGLSLILLRSGLEMELDQVKSLGPITSRLTVLPACVEALSSGLASVGIFNMPLFLGLSQGFILAAVSPAVVVTGMLKLQELSIGTAKGIPSLVIAAASMDDVFAITGFSLFIGLAVPHGTLLWNIVQGPLNVIFGVVGGVVAGLLISHGELFEQRWKKVAALVTAGMALMFTAKKFHFPGAGPLASLIAAVVAQQAWRKHEDAKFPGYATYDMLHQIEHDLAAIWKIVSQPLLFAVIGSEIDFSKIPASTLPKALAVTLIGVLLRIPVAYGAVSGGYYTKIEKAFIALSWLPKATVQAALASVPLELIEEYKSDDPEYLAWGEDIVTVAVVSIILTAPAGVFIINNLGPKWLNQDKDKRREDDVLNANNLPPALQLKDAFKMPCRIHLDPEAPRSGSL</sequence>
<evidence type="ECO:0000313" key="8">
    <source>
        <dbReference type="EMBL" id="WZN60375.1"/>
    </source>
</evidence>
<organism evidence="8 9">
    <name type="scientific">Chloropicon roscoffensis</name>
    <dbReference type="NCBI Taxonomy" id="1461544"/>
    <lineage>
        <taxon>Eukaryota</taxon>
        <taxon>Viridiplantae</taxon>
        <taxon>Chlorophyta</taxon>
        <taxon>Chloropicophyceae</taxon>
        <taxon>Chloropicales</taxon>
        <taxon>Chloropicaceae</taxon>
        <taxon>Chloropicon</taxon>
    </lineage>
</organism>
<feature type="transmembrane region" description="Helical" evidence="6">
    <location>
        <begin position="322"/>
        <end position="341"/>
    </location>
</feature>
<feature type="region of interest" description="Disordered" evidence="5">
    <location>
        <begin position="1"/>
        <end position="75"/>
    </location>
</feature>
<dbReference type="AlphaFoldDB" id="A0AAX4P2U0"/>
<dbReference type="GO" id="GO:0016020">
    <property type="term" value="C:membrane"/>
    <property type="evidence" value="ECO:0007669"/>
    <property type="project" value="UniProtKB-SubCell"/>
</dbReference>
<evidence type="ECO:0000256" key="6">
    <source>
        <dbReference type="SAM" id="Phobius"/>
    </source>
</evidence>
<evidence type="ECO:0000256" key="3">
    <source>
        <dbReference type="ARBA" id="ARBA00022989"/>
    </source>
</evidence>
<protein>
    <submittedName>
        <fullName evidence="8">Sodium/hydrogen exchanger protein</fullName>
    </submittedName>
</protein>
<evidence type="ECO:0000256" key="5">
    <source>
        <dbReference type="SAM" id="MobiDB-lite"/>
    </source>
</evidence>
<dbReference type="Pfam" id="PF00999">
    <property type="entry name" value="Na_H_Exchanger"/>
    <property type="match status" value="1"/>
</dbReference>
<dbReference type="GO" id="GO:0015297">
    <property type="term" value="F:antiporter activity"/>
    <property type="evidence" value="ECO:0007669"/>
    <property type="project" value="InterPro"/>
</dbReference>
<reference evidence="8 9" key="1">
    <citation type="submission" date="2024-03" db="EMBL/GenBank/DDBJ databases">
        <title>Complete genome sequence of the green alga Chloropicon roscoffensis RCC1871.</title>
        <authorList>
            <person name="Lemieux C."/>
            <person name="Pombert J.-F."/>
            <person name="Otis C."/>
            <person name="Turmel M."/>
        </authorList>
    </citation>
    <scope>NUCLEOTIDE SEQUENCE [LARGE SCALE GENOMIC DNA]</scope>
    <source>
        <strain evidence="8 9">RCC1871</strain>
    </source>
</reference>
<keyword evidence="2 6" id="KW-0812">Transmembrane</keyword>
<dbReference type="PANTHER" id="PTHR31102">
    <property type="match status" value="1"/>
</dbReference>
<feature type="transmembrane region" description="Helical" evidence="6">
    <location>
        <begin position="519"/>
        <end position="542"/>
    </location>
</feature>